<feature type="transmembrane region" description="Helical" evidence="1">
    <location>
        <begin position="203"/>
        <end position="219"/>
    </location>
</feature>
<feature type="transmembrane region" description="Helical" evidence="1">
    <location>
        <begin position="226"/>
        <end position="244"/>
    </location>
</feature>
<gene>
    <name evidence="2" type="ORF">HW561_01195</name>
</gene>
<feature type="transmembrane region" description="Helical" evidence="1">
    <location>
        <begin position="256"/>
        <end position="278"/>
    </location>
</feature>
<feature type="transmembrane region" description="Helical" evidence="1">
    <location>
        <begin position="346"/>
        <end position="366"/>
    </location>
</feature>
<feature type="transmembrane region" description="Helical" evidence="1">
    <location>
        <begin position="157"/>
        <end position="174"/>
    </location>
</feature>
<accession>A0ABX2PL30</accession>
<keyword evidence="3" id="KW-1185">Reference proteome</keyword>
<evidence type="ECO:0000256" key="1">
    <source>
        <dbReference type="SAM" id="Phobius"/>
    </source>
</evidence>
<keyword evidence="1" id="KW-0812">Transmembrane</keyword>
<dbReference type="EMBL" id="JABXWT010000001">
    <property type="protein sequence ID" value="NVO54404.1"/>
    <property type="molecule type" value="Genomic_DNA"/>
</dbReference>
<feature type="transmembrane region" description="Helical" evidence="1">
    <location>
        <begin position="285"/>
        <end position="306"/>
    </location>
</feature>
<keyword evidence="1" id="KW-1133">Transmembrane helix</keyword>
<organism evidence="2 3">
    <name type="scientific">Ruegeria haliotis</name>
    <dbReference type="NCBI Taxonomy" id="2747601"/>
    <lineage>
        <taxon>Bacteria</taxon>
        <taxon>Pseudomonadati</taxon>
        <taxon>Pseudomonadota</taxon>
        <taxon>Alphaproteobacteria</taxon>
        <taxon>Rhodobacterales</taxon>
        <taxon>Roseobacteraceae</taxon>
        <taxon>Ruegeria</taxon>
    </lineage>
</organism>
<sequence length="597" mass="64752">MQRLQGSYSILADRFVCRLFVAAFLVLIALIMLGGYVEGPDDTMRWVTVTDLQEGQGWFDSYQHRLGPGDGTLMHWSRLVDAPISAIHWLSSVVLPPKTALGVTAFVWPILLAGLTLWAFAVTGGGLGGREGAISALVIGVFALKNSGNYDQYSFDHHGLQIMLFASALSFFVLRKDRAHAGWWMGVCLAVSVSIGTESLVQIALIGIFFALDWILSGSGSRRRTLEFSAAIFVTLVLTTLATTSRDSFLYPGCDALTISVAMPTGLAALGLFGAAFLASGWSVWARAGCFLVVGAIVLGLAHTYAPYCLENPIDQMPAAMRAFWLSQITEAQNVTVVIQRHTGEVIALIGIAVFTILAASVFLCASDKKVEYLLLLLLVAVGLILFLYQSRMRIFLSMSMVAVQAQVLRVMFQKYKANGSSLMGVLMIVFVALVSPKTGASIEKRYTALTAPKGGNAASETQEPRRITSCNAENSFEPLRNLAPGMVVVGFDYAPDVLRHTDHSVLAGNYHRNESGLLAQIDLFRSDASEIGPRLAELGVDYIAICKFNPRSEYWSSVSDGKGLPAELIAGPLPEFLEEIEGDEDAAFHIFRVRNG</sequence>
<dbReference type="Proteomes" id="UP000630805">
    <property type="component" value="Unassembled WGS sequence"/>
</dbReference>
<reference evidence="2 3" key="1">
    <citation type="submission" date="2020-06" db="EMBL/GenBank/DDBJ databases">
        <authorList>
            <person name="Cao W.R."/>
        </authorList>
    </citation>
    <scope>NUCLEOTIDE SEQUENCE [LARGE SCALE GENOMIC DNA]</scope>
    <source>
        <strain evidence="2 3">B1Z28</strain>
    </source>
</reference>
<comment type="caution">
    <text evidence="2">The sequence shown here is derived from an EMBL/GenBank/DDBJ whole genome shotgun (WGS) entry which is preliminary data.</text>
</comment>
<evidence type="ECO:0000313" key="2">
    <source>
        <dbReference type="EMBL" id="NVO54404.1"/>
    </source>
</evidence>
<feature type="transmembrane region" description="Helical" evidence="1">
    <location>
        <begin position="373"/>
        <end position="389"/>
    </location>
</feature>
<evidence type="ECO:0000313" key="3">
    <source>
        <dbReference type="Proteomes" id="UP000630805"/>
    </source>
</evidence>
<feature type="transmembrane region" description="Helical" evidence="1">
    <location>
        <begin position="15"/>
        <end position="37"/>
    </location>
</feature>
<evidence type="ECO:0008006" key="4">
    <source>
        <dbReference type="Google" id="ProtNLM"/>
    </source>
</evidence>
<feature type="transmembrane region" description="Helical" evidence="1">
    <location>
        <begin position="181"/>
        <end position="197"/>
    </location>
</feature>
<feature type="transmembrane region" description="Helical" evidence="1">
    <location>
        <begin position="99"/>
        <end position="120"/>
    </location>
</feature>
<name>A0ABX2PL30_9RHOB</name>
<dbReference type="RefSeq" id="WP_176861399.1">
    <property type="nucleotide sequence ID" value="NZ_JABXWT010000001.1"/>
</dbReference>
<proteinExistence type="predicted"/>
<keyword evidence="1" id="KW-0472">Membrane</keyword>
<protein>
    <recommendedName>
        <fullName evidence="4">4-amino-4-deoxy-L-arabinose transferase-like glycosyltransferase</fullName>
    </recommendedName>
</protein>